<feature type="compositionally biased region" description="Acidic residues" evidence="4">
    <location>
        <begin position="113"/>
        <end position="122"/>
    </location>
</feature>
<feature type="domain" description="RRM" evidence="5">
    <location>
        <begin position="162"/>
        <end position="237"/>
    </location>
</feature>
<dbReference type="Pfam" id="PF00076">
    <property type="entry name" value="RRM_1"/>
    <property type="match status" value="3"/>
</dbReference>
<feature type="region of interest" description="Disordered" evidence="4">
    <location>
        <begin position="110"/>
        <end position="155"/>
    </location>
</feature>
<reference evidence="6" key="1">
    <citation type="submission" date="2025-08" db="UniProtKB">
        <authorList>
            <consortium name="Ensembl"/>
        </authorList>
    </citation>
    <scope>IDENTIFICATION</scope>
</reference>
<dbReference type="Proteomes" id="UP000264800">
    <property type="component" value="Unplaced"/>
</dbReference>
<dbReference type="InterPro" id="IPR035979">
    <property type="entry name" value="RBD_domain_sf"/>
</dbReference>
<dbReference type="Ensembl" id="ENSKMAT00000018651.1">
    <property type="protein sequence ID" value="ENSKMAP00000018395.1"/>
    <property type="gene ID" value="ENSKMAG00000013704.1"/>
</dbReference>
<feature type="region of interest" description="Disordered" evidence="4">
    <location>
        <begin position="377"/>
        <end position="402"/>
    </location>
</feature>
<evidence type="ECO:0000256" key="4">
    <source>
        <dbReference type="SAM" id="MobiDB-lite"/>
    </source>
</evidence>
<dbReference type="AlphaFoldDB" id="A0A3Q3APY7"/>
<dbReference type="OMA" id="AEMQNML"/>
<dbReference type="PROSITE" id="PS50102">
    <property type="entry name" value="RRM"/>
    <property type="match status" value="3"/>
</dbReference>
<feature type="region of interest" description="Disordered" evidence="4">
    <location>
        <begin position="543"/>
        <end position="572"/>
    </location>
</feature>
<dbReference type="GO" id="GO:0003723">
    <property type="term" value="F:RNA binding"/>
    <property type="evidence" value="ECO:0007669"/>
    <property type="project" value="UniProtKB-UniRule"/>
</dbReference>
<dbReference type="InterPro" id="IPR012677">
    <property type="entry name" value="Nucleotide-bd_a/b_plait_sf"/>
</dbReference>
<name>A0A3Q3APY7_KRYMA</name>
<evidence type="ECO:0000256" key="2">
    <source>
        <dbReference type="ARBA" id="ARBA00022884"/>
    </source>
</evidence>
<organism evidence="6 7">
    <name type="scientific">Kryptolebias marmoratus</name>
    <name type="common">Mangrove killifish</name>
    <name type="synonym">Rivulus marmoratus</name>
    <dbReference type="NCBI Taxonomy" id="37003"/>
    <lineage>
        <taxon>Eukaryota</taxon>
        <taxon>Metazoa</taxon>
        <taxon>Chordata</taxon>
        <taxon>Craniata</taxon>
        <taxon>Vertebrata</taxon>
        <taxon>Euteleostomi</taxon>
        <taxon>Actinopterygii</taxon>
        <taxon>Neopterygii</taxon>
        <taxon>Teleostei</taxon>
        <taxon>Neoteleostei</taxon>
        <taxon>Acanthomorphata</taxon>
        <taxon>Ovalentaria</taxon>
        <taxon>Atherinomorphae</taxon>
        <taxon>Cyprinodontiformes</taxon>
        <taxon>Rivulidae</taxon>
        <taxon>Kryptolebias</taxon>
    </lineage>
</organism>
<protein>
    <submittedName>
        <fullName evidence="6">RNA binding motif protein 12Bb</fullName>
    </submittedName>
</protein>
<dbReference type="KEGG" id="kmr:108242020"/>
<dbReference type="SMART" id="SM00360">
    <property type="entry name" value="RRM"/>
    <property type="match status" value="5"/>
</dbReference>
<feature type="compositionally biased region" description="Basic and acidic residues" evidence="4">
    <location>
        <begin position="123"/>
        <end position="133"/>
    </location>
</feature>
<evidence type="ECO:0000313" key="6">
    <source>
        <dbReference type="Ensembl" id="ENSKMAP00000018395.1"/>
    </source>
</evidence>
<evidence type="ECO:0000313" key="7">
    <source>
        <dbReference type="Proteomes" id="UP000264800"/>
    </source>
</evidence>
<dbReference type="CDD" id="cd12515">
    <property type="entry name" value="RRM5_RBM12_like"/>
    <property type="match status" value="1"/>
</dbReference>
<feature type="region of interest" description="Disordered" evidence="4">
    <location>
        <begin position="265"/>
        <end position="285"/>
    </location>
</feature>
<feature type="domain" description="RRM" evidence="5">
    <location>
        <begin position="408"/>
        <end position="485"/>
    </location>
</feature>
<keyword evidence="2 3" id="KW-0694">RNA-binding</keyword>
<feature type="region of interest" description="Disordered" evidence="4">
    <location>
        <begin position="503"/>
        <end position="531"/>
    </location>
</feature>
<dbReference type="InterPro" id="IPR000504">
    <property type="entry name" value="RRM_dom"/>
</dbReference>
<keyword evidence="1" id="KW-0677">Repeat</keyword>
<dbReference type="InterPro" id="IPR050666">
    <property type="entry name" value="ESRP"/>
</dbReference>
<dbReference type="GeneID" id="108242020"/>
<dbReference type="GeneTree" id="ENSGT00940000158322"/>
<sequence>MKHFSKANIPRANNQPWSCLCFSMAVVIRLQGLSGTADSGDVRRFFTGLKIPEGGVHIIGGKQDEAFIIFATDEDARRAMTRSGGFIKDLPVTLLLSSKAEMQKVLERTAQNVEEDENEGFEEGVRYTRRSADPEVGPGSFSQSGYSPDSLQQTSSNPEEFFGVFLKGLPFSVTEEQIHTFFNGLTIDKILLIKNTDGRLSGHGFVKFASRQDAVQAIKRDRQYIGPRYIEVRRTYASDWHRAVEKMQMDTNKVDYFEKWRSPGCNQSNPHRDRSRSPVAQRQTAPSDEEYCVMLENLPFSVEKEHIKDLFPNTKLENDQILFLTDSRGRRTRSAFVLFRSLRDYCEALSCERRQLWDRNISTRPVSRENMIELLGSQSQDVGPSGSSERYQEGPSPHSRDPYDFEKACMFIRNLPFDVRKVEIIDFFRGFNVSEDRVQVLLDCSGAGVGQALVVFGSEAEAMEALSLNGRQFLGSEVMMRCITRSQMEQLAAETLDVREPMPREERYSGRSSKPFCPPGNTSYPDASVPRGGSLPMTNMEGRFRGGPNNGPRPMRPRSPRFRGNGVDDRCGSPTQRFNSPTRVMMVNLPFQIRCEEIYDFCYGYPIVPGSVSLQYEPNGAPKGSATLAFESHQEALTAIRELSGRPIGPRKIQLFLA</sequence>
<dbReference type="RefSeq" id="XP_017282067.1">
    <property type="nucleotide sequence ID" value="XM_017426578.3"/>
</dbReference>
<feature type="domain" description="RRM" evidence="5">
    <location>
        <begin position="582"/>
        <end position="658"/>
    </location>
</feature>
<dbReference type="PANTHER" id="PTHR13976">
    <property type="entry name" value="HETEROGENEOUS NUCLEAR RIBONUCLEOPROTEIN-RELATED"/>
    <property type="match status" value="1"/>
</dbReference>
<evidence type="ECO:0000259" key="5">
    <source>
        <dbReference type="PROSITE" id="PS50102"/>
    </source>
</evidence>
<dbReference type="Gene3D" id="3.30.70.330">
    <property type="match status" value="5"/>
</dbReference>
<feature type="compositionally biased region" description="Polar residues" evidence="4">
    <location>
        <begin position="377"/>
        <end position="389"/>
    </location>
</feature>
<dbReference type="SUPFAM" id="SSF54928">
    <property type="entry name" value="RNA-binding domain, RBD"/>
    <property type="match status" value="3"/>
</dbReference>
<evidence type="ECO:0000256" key="3">
    <source>
        <dbReference type="PROSITE-ProRule" id="PRU00176"/>
    </source>
</evidence>
<feature type="compositionally biased region" description="Polar residues" evidence="4">
    <location>
        <begin position="140"/>
        <end position="155"/>
    </location>
</feature>
<evidence type="ECO:0000256" key="1">
    <source>
        <dbReference type="ARBA" id="ARBA00022737"/>
    </source>
</evidence>
<keyword evidence="7" id="KW-1185">Reference proteome</keyword>
<reference evidence="6" key="2">
    <citation type="submission" date="2025-09" db="UniProtKB">
        <authorList>
            <consortium name="Ensembl"/>
        </authorList>
    </citation>
    <scope>IDENTIFICATION</scope>
</reference>
<accession>A0A3Q3APY7</accession>
<proteinExistence type="predicted"/>
<dbReference type="STRING" id="37003.ENSKMAP00000018395"/>
<dbReference type="OrthoDB" id="2588702at2759"/>